<feature type="compositionally biased region" description="Basic and acidic residues" evidence="1">
    <location>
        <begin position="303"/>
        <end position="314"/>
    </location>
</feature>
<evidence type="ECO:0000256" key="1">
    <source>
        <dbReference type="SAM" id="MobiDB-lite"/>
    </source>
</evidence>
<feature type="region of interest" description="Disordered" evidence="1">
    <location>
        <begin position="165"/>
        <end position="230"/>
    </location>
</feature>
<accession>A0A0L0V191</accession>
<dbReference type="EMBL" id="AJIL01000146">
    <property type="protein sequence ID" value="KNE93067.1"/>
    <property type="molecule type" value="Genomic_DNA"/>
</dbReference>
<dbReference type="STRING" id="1165861.A0A0L0V191"/>
<dbReference type="InterPro" id="IPR029466">
    <property type="entry name" value="NAM-associated_C"/>
</dbReference>
<feature type="region of interest" description="Disordered" evidence="1">
    <location>
        <begin position="303"/>
        <end position="344"/>
    </location>
</feature>
<name>A0A0L0V191_9BASI</name>
<evidence type="ECO:0000313" key="4">
    <source>
        <dbReference type="Proteomes" id="UP000054564"/>
    </source>
</evidence>
<sequence>MAENTLDPSLDLLGSEKPLAASPTRTSPRKRKADSEPTSLPISKKNWSIEEDKALCKSWLETTRDAVVGTGQKSDTFWERIHKYYAELVEEVNEEKKNQKNFYQIAIRTVGSVECRWGHILKFLSEAKEMFKNQCRIRYNLDHCYVILKGAPKFQAARNEVNACETKAKTPNPKQSRTTPNTPSTSANRGSSPALIDVEDDEPLERSILGNERMEGQKAAKKKRADKESMGRIVHMQKELVQISRERLDTMKSAVQDAADEIVLSKDLDAMDGRKRAYYERKLQLIYDREDAKEAEEKKKIEMEKAKEEEEAKAKERKKAKAKADVNKENNSANVDIENEVEVE</sequence>
<comment type="caution">
    <text evidence="3">The sequence shown here is derived from an EMBL/GenBank/DDBJ whole genome shotgun (WGS) entry which is preliminary data.</text>
</comment>
<feature type="domain" description="No apical meristem-associated C-terminal" evidence="2">
    <location>
        <begin position="139"/>
        <end position="282"/>
    </location>
</feature>
<gene>
    <name evidence="3" type="ORF">PSTG_13559</name>
</gene>
<feature type="compositionally biased region" description="Polar residues" evidence="1">
    <location>
        <begin position="172"/>
        <end position="191"/>
    </location>
</feature>
<reference evidence="4" key="1">
    <citation type="submission" date="2014-03" db="EMBL/GenBank/DDBJ databases">
        <title>The Genome Sequence of Puccinia striiformis f. sp. tritici PST-78.</title>
        <authorList>
            <consortium name="The Broad Institute Genome Sequencing Platform"/>
            <person name="Cuomo C."/>
            <person name="Hulbert S."/>
            <person name="Chen X."/>
            <person name="Walker B."/>
            <person name="Young S.K."/>
            <person name="Zeng Q."/>
            <person name="Gargeya S."/>
            <person name="Fitzgerald M."/>
            <person name="Haas B."/>
            <person name="Abouelleil A."/>
            <person name="Alvarado L."/>
            <person name="Arachchi H.M."/>
            <person name="Berlin A.M."/>
            <person name="Chapman S.B."/>
            <person name="Goldberg J."/>
            <person name="Griggs A."/>
            <person name="Gujja S."/>
            <person name="Hansen M."/>
            <person name="Howarth C."/>
            <person name="Imamovic A."/>
            <person name="Larimer J."/>
            <person name="McCowan C."/>
            <person name="Montmayeur A."/>
            <person name="Murphy C."/>
            <person name="Neiman D."/>
            <person name="Pearson M."/>
            <person name="Priest M."/>
            <person name="Roberts A."/>
            <person name="Saif S."/>
            <person name="Shea T."/>
            <person name="Sisk P."/>
            <person name="Sykes S."/>
            <person name="Wortman J."/>
            <person name="Nusbaum C."/>
            <person name="Birren B."/>
        </authorList>
    </citation>
    <scope>NUCLEOTIDE SEQUENCE [LARGE SCALE GENOMIC DNA]</scope>
    <source>
        <strain evidence="4">race PST-78</strain>
    </source>
</reference>
<dbReference type="PANTHER" id="PTHR45125:SF3">
    <property type="entry name" value="NO-APICAL-MERISTEM-ASSOCIATED CARBOXY-TERMINAL DOMAIN PROTEIN"/>
    <property type="match status" value="1"/>
</dbReference>
<proteinExistence type="predicted"/>
<organism evidence="3 4">
    <name type="scientific">Puccinia striiformis f. sp. tritici PST-78</name>
    <dbReference type="NCBI Taxonomy" id="1165861"/>
    <lineage>
        <taxon>Eukaryota</taxon>
        <taxon>Fungi</taxon>
        <taxon>Dikarya</taxon>
        <taxon>Basidiomycota</taxon>
        <taxon>Pucciniomycotina</taxon>
        <taxon>Pucciniomycetes</taxon>
        <taxon>Pucciniales</taxon>
        <taxon>Pucciniaceae</taxon>
        <taxon>Puccinia</taxon>
    </lineage>
</organism>
<dbReference type="Pfam" id="PF14303">
    <property type="entry name" value="NAM-associated"/>
    <property type="match status" value="1"/>
</dbReference>
<feature type="region of interest" description="Disordered" evidence="1">
    <location>
        <begin position="1"/>
        <end position="42"/>
    </location>
</feature>
<protein>
    <recommendedName>
        <fullName evidence="2">No apical meristem-associated C-terminal domain-containing protein</fullName>
    </recommendedName>
</protein>
<evidence type="ECO:0000259" key="2">
    <source>
        <dbReference type="Pfam" id="PF14303"/>
    </source>
</evidence>
<dbReference type="PANTHER" id="PTHR45125">
    <property type="entry name" value="F21J9.4-RELATED"/>
    <property type="match status" value="1"/>
</dbReference>
<dbReference type="Proteomes" id="UP000054564">
    <property type="component" value="Unassembled WGS sequence"/>
</dbReference>
<evidence type="ECO:0000313" key="3">
    <source>
        <dbReference type="EMBL" id="KNE93067.1"/>
    </source>
</evidence>
<keyword evidence="4" id="KW-1185">Reference proteome</keyword>
<dbReference type="AlphaFoldDB" id="A0A0L0V191"/>